<evidence type="ECO:0000259" key="2">
    <source>
        <dbReference type="Pfam" id="PF03795"/>
    </source>
</evidence>
<dbReference type="Pfam" id="PF03795">
    <property type="entry name" value="YCII"/>
    <property type="match status" value="1"/>
</dbReference>
<feature type="domain" description="YCII-related" evidence="2">
    <location>
        <begin position="9"/>
        <end position="89"/>
    </location>
</feature>
<comment type="similarity">
    <text evidence="1">Belongs to the YciI family.</text>
</comment>
<dbReference type="EMBL" id="SACJ01000004">
    <property type="protein sequence ID" value="RVT76633.1"/>
    <property type="molecule type" value="Genomic_DNA"/>
</dbReference>
<keyword evidence="4" id="KW-1185">Reference proteome</keyword>
<evidence type="ECO:0000256" key="1">
    <source>
        <dbReference type="ARBA" id="ARBA00007689"/>
    </source>
</evidence>
<dbReference type="RefSeq" id="WP_128194764.1">
    <property type="nucleotide sequence ID" value="NZ_SACJ01000004.1"/>
</dbReference>
<dbReference type="OrthoDB" id="6928805at2"/>
<sequence length="101" mass="11552">MEKQFYAVYLNPSRPDFAMTMTEEERAIMTEHVAYWTEILKQGKVYAFGPVMDPKQIYGLGIVAVDNEQELKDIIANDPAGKINKYEYFPMKAVVPNISIS</sequence>
<dbReference type="Proteomes" id="UP000285211">
    <property type="component" value="Unassembled WGS sequence"/>
</dbReference>
<gene>
    <name evidence="3" type="ORF">EOD40_09020</name>
</gene>
<evidence type="ECO:0000313" key="4">
    <source>
        <dbReference type="Proteomes" id="UP000285211"/>
    </source>
</evidence>
<accession>A0A3S2WDW6</accession>
<evidence type="ECO:0000313" key="3">
    <source>
        <dbReference type="EMBL" id="RVT76633.1"/>
    </source>
</evidence>
<dbReference type="Gene3D" id="3.30.70.1060">
    <property type="entry name" value="Dimeric alpha+beta barrel"/>
    <property type="match status" value="1"/>
</dbReference>
<dbReference type="AlphaFoldDB" id="A0A3S2WDW6"/>
<dbReference type="InterPro" id="IPR005545">
    <property type="entry name" value="YCII"/>
</dbReference>
<dbReference type="SUPFAM" id="SSF54909">
    <property type="entry name" value="Dimeric alpha+beta barrel"/>
    <property type="match status" value="1"/>
</dbReference>
<dbReference type="InterPro" id="IPR011008">
    <property type="entry name" value="Dimeric_a/b-barrel"/>
</dbReference>
<proteinExistence type="inferred from homology"/>
<reference evidence="3 4" key="1">
    <citation type="submission" date="2019-01" db="EMBL/GenBank/DDBJ databases">
        <authorList>
            <person name="Chen W.-M."/>
        </authorList>
    </citation>
    <scope>NUCLEOTIDE SEQUENCE [LARGE SCALE GENOMIC DNA]</scope>
    <source>
        <strain evidence="3 4">BBQ-12</strain>
    </source>
</reference>
<protein>
    <recommendedName>
        <fullName evidence="2">YCII-related domain-containing protein</fullName>
    </recommendedName>
</protein>
<comment type="caution">
    <text evidence="3">The sequence shown here is derived from an EMBL/GenBank/DDBJ whole genome shotgun (WGS) entry which is preliminary data.</text>
</comment>
<name>A0A3S2WDW6_9FLAO</name>
<organism evidence="3 4">
    <name type="scientific">Flavobacterium sufflavum</name>
    <dbReference type="NCBI Taxonomy" id="1921138"/>
    <lineage>
        <taxon>Bacteria</taxon>
        <taxon>Pseudomonadati</taxon>
        <taxon>Bacteroidota</taxon>
        <taxon>Flavobacteriia</taxon>
        <taxon>Flavobacteriales</taxon>
        <taxon>Flavobacteriaceae</taxon>
        <taxon>Flavobacterium</taxon>
    </lineage>
</organism>